<dbReference type="SMART" id="SM00418">
    <property type="entry name" value="HTH_ARSR"/>
    <property type="match status" value="1"/>
</dbReference>
<accession>A0A1X9LHS5</accession>
<dbReference type="SUPFAM" id="SSF46785">
    <property type="entry name" value="Winged helix' DNA-binding domain"/>
    <property type="match status" value="1"/>
</dbReference>
<organism evidence="1 2">
    <name type="scientific">Cnuibacter physcomitrellae</name>
    <dbReference type="NCBI Taxonomy" id="1619308"/>
    <lineage>
        <taxon>Bacteria</taxon>
        <taxon>Bacillati</taxon>
        <taxon>Actinomycetota</taxon>
        <taxon>Actinomycetes</taxon>
        <taxon>Micrococcales</taxon>
        <taxon>Microbacteriaceae</taxon>
        <taxon>Cnuibacter</taxon>
    </lineage>
</organism>
<evidence type="ECO:0000313" key="2">
    <source>
        <dbReference type="Proteomes" id="UP000192775"/>
    </source>
</evidence>
<dbReference type="InterPro" id="IPR001845">
    <property type="entry name" value="HTH_ArsR_DNA-bd_dom"/>
</dbReference>
<dbReference type="KEGG" id="cphy:B5808_01700"/>
<reference evidence="1 2" key="1">
    <citation type="submission" date="2017-04" db="EMBL/GenBank/DDBJ databases">
        <authorList>
            <person name="Afonso C.L."/>
            <person name="Miller P.J."/>
            <person name="Scott M.A."/>
            <person name="Spackman E."/>
            <person name="Goraichik I."/>
            <person name="Dimitrov K.M."/>
            <person name="Suarez D.L."/>
            <person name="Swayne D.E."/>
        </authorList>
    </citation>
    <scope>NUCLEOTIDE SEQUENCE [LARGE SCALE GENOMIC DNA]</scope>
    <source>
        <strain evidence="2">XA(T)</strain>
    </source>
</reference>
<keyword evidence="2" id="KW-1185">Reference proteome</keyword>
<dbReference type="InterPro" id="IPR036390">
    <property type="entry name" value="WH_DNA-bd_sf"/>
</dbReference>
<dbReference type="RefSeq" id="WP_085017894.1">
    <property type="nucleotide sequence ID" value="NZ_BMHD01000001.1"/>
</dbReference>
<dbReference type="EMBL" id="CP020715">
    <property type="protein sequence ID" value="ARJ04082.1"/>
    <property type="molecule type" value="Genomic_DNA"/>
</dbReference>
<dbReference type="STRING" id="1619308.B5808_01700"/>
<name>A0A1X9LHS5_9MICO</name>
<dbReference type="Gene3D" id="1.10.10.10">
    <property type="entry name" value="Winged helix-like DNA-binding domain superfamily/Winged helix DNA-binding domain"/>
    <property type="match status" value="1"/>
</dbReference>
<dbReference type="Proteomes" id="UP000192775">
    <property type="component" value="Chromosome"/>
</dbReference>
<gene>
    <name evidence="1" type="ORF">B5808_01700</name>
</gene>
<dbReference type="InterPro" id="IPR011991">
    <property type="entry name" value="ArsR-like_HTH"/>
</dbReference>
<sequence length="207" mass="23283">MSEETTTPEVQHRTLDMESLKGLAHPLRVRILDVLTTYGPQTASSLADRLGESSGSTSYHLRQLERHHFIREVEGRGSARERWWDRVPGGISLEVGHLPDTSAARAASGIVLSEWNRNRQTLLDDFVRRGDDELPAAWIDASAISTANAQVTVEQLADLTRRLQQTIDDFVDGHRDQKERPIEGSRPVQIQFSAFPVMDADEHHEGR</sequence>
<proteinExistence type="predicted"/>
<dbReference type="AlphaFoldDB" id="A0A1X9LHS5"/>
<dbReference type="GO" id="GO:0003700">
    <property type="term" value="F:DNA-binding transcription factor activity"/>
    <property type="evidence" value="ECO:0007669"/>
    <property type="project" value="InterPro"/>
</dbReference>
<dbReference type="CDD" id="cd00090">
    <property type="entry name" value="HTH_ARSR"/>
    <property type="match status" value="1"/>
</dbReference>
<evidence type="ECO:0000313" key="1">
    <source>
        <dbReference type="EMBL" id="ARJ04082.1"/>
    </source>
</evidence>
<protein>
    <submittedName>
        <fullName evidence="1">Uncharacterized protein</fullName>
    </submittedName>
</protein>
<dbReference type="InterPro" id="IPR036388">
    <property type="entry name" value="WH-like_DNA-bd_sf"/>
</dbReference>
<dbReference type="Pfam" id="PF12840">
    <property type="entry name" value="HTH_20"/>
    <property type="match status" value="1"/>
</dbReference>